<keyword evidence="2" id="KW-1133">Transmembrane helix</keyword>
<dbReference type="Proteomes" id="UP001345963">
    <property type="component" value="Unassembled WGS sequence"/>
</dbReference>
<evidence type="ECO:0000313" key="3">
    <source>
        <dbReference type="EMBL" id="MED6242866.1"/>
    </source>
</evidence>
<sequence length="275" mass="31757">MFCRWRPKTVFPPHFLKCFSVVLHWTWVSVTAGSMRRYLDPTEVAQAVQLQQDGTSICAIAQRKLHRLMSSKQAGAADSQKRGCPTRTDKRWRVLPWQRSNRLSHMVGELSESGEKRLRGVCFRCQWQQNEWSPGGRSPDGTEPPSEQDGRFRTTGQGGERVHVWWVTLVRLAYKLFQTEQLLWNVQSCLFFCVLCYPEVKVFKIVIIGLALFILTVTGLYCISICYSRNRIFWVRAEFMVPSITAGHPGQEEAKHPQSFTLPPPSLTYSMLFYF</sequence>
<evidence type="ECO:0000256" key="1">
    <source>
        <dbReference type="SAM" id="MobiDB-lite"/>
    </source>
</evidence>
<accession>A0ABU7AYN1</accession>
<name>A0ABU7AYN1_9TELE</name>
<proteinExistence type="predicted"/>
<keyword evidence="2" id="KW-0812">Transmembrane</keyword>
<keyword evidence="2" id="KW-0472">Membrane</keyword>
<gene>
    <name evidence="3" type="ORF">ATANTOWER_010997</name>
</gene>
<feature type="transmembrane region" description="Helical" evidence="2">
    <location>
        <begin position="206"/>
        <end position="227"/>
    </location>
</feature>
<comment type="caution">
    <text evidence="3">The sequence shown here is derived from an EMBL/GenBank/DDBJ whole genome shotgun (WGS) entry which is preliminary data.</text>
</comment>
<protein>
    <submittedName>
        <fullName evidence="3">Uncharacterized protein</fullName>
    </submittedName>
</protein>
<evidence type="ECO:0000256" key="2">
    <source>
        <dbReference type="SAM" id="Phobius"/>
    </source>
</evidence>
<feature type="region of interest" description="Disordered" evidence="1">
    <location>
        <begin position="132"/>
        <end position="155"/>
    </location>
</feature>
<evidence type="ECO:0000313" key="4">
    <source>
        <dbReference type="Proteomes" id="UP001345963"/>
    </source>
</evidence>
<keyword evidence="4" id="KW-1185">Reference proteome</keyword>
<reference evidence="3 4" key="1">
    <citation type="submission" date="2021-07" db="EMBL/GenBank/DDBJ databases">
        <authorList>
            <person name="Palmer J.M."/>
        </authorList>
    </citation>
    <scope>NUCLEOTIDE SEQUENCE [LARGE SCALE GENOMIC DNA]</scope>
    <source>
        <strain evidence="3 4">AT_MEX2019</strain>
        <tissue evidence="3">Muscle</tissue>
    </source>
</reference>
<dbReference type="EMBL" id="JAHUTI010031913">
    <property type="protein sequence ID" value="MED6242866.1"/>
    <property type="molecule type" value="Genomic_DNA"/>
</dbReference>
<organism evidence="3 4">
    <name type="scientific">Ataeniobius toweri</name>
    <dbReference type="NCBI Taxonomy" id="208326"/>
    <lineage>
        <taxon>Eukaryota</taxon>
        <taxon>Metazoa</taxon>
        <taxon>Chordata</taxon>
        <taxon>Craniata</taxon>
        <taxon>Vertebrata</taxon>
        <taxon>Euteleostomi</taxon>
        <taxon>Actinopterygii</taxon>
        <taxon>Neopterygii</taxon>
        <taxon>Teleostei</taxon>
        <taxon>Neoteleostei</taxon>
        <taxon>Acanthomorphata</taxon>
        <taxon>Ovalentaria</taxon>
        <taxon>Atherinomorphae</taxon>
        <taxon>Cyprinodontiformes</taxon>
        <taxon>Goodeidae</taxon>
        <taxon>Ataeniobius</taxon>
    </lineage>
</organism>